<dbReference type="SUPFAM" id="SSF53822">
    <property type="entry name" value="Periplasmic binding protein-like I"/>
    <property type="match status" value="1"/>
</dbReference>
<dbReference type="OrthoDB" id="5573616at2759"/>
<protein>
    <recommendedName>
        <fullName evidence="3">Leucine-binding protein domain-containing protein</fullName>
    </recommendedName>
</protein>
<evidence type="ECO:0000313" key="4">
    <source>
        <dbReference type="EMBL" id="KNE71099.1"/>
    </source>
</evidence>
<proteinExistence type="predicted"/>
<reference evidence="5" key="2">
    <citation type="submission" date="2009-11" db="EMBL/GenBank/DDBJ databases">
        <title>The Genome Sequence of Allomyces macrogynus strain ATCC 38327.</title>
        <authorList>
            <consortium name="The Broad Institute Genome Sequencing Platform"/>
            <person name="Russ C."/>
            <person name="Cuomo C."/>
            <person name="Shea T."/>
            <person name="Young S.K."/>
            <person name="Zeng Q."/>
            <person name="Koehrsen M."/>
            <person name="Haas B."/>
            <person name="Borodovsky M."/>
            <person name="Guigo R."/>
            <person name="Alvarado L."/>
            <person name="Berlin A."/>
            <person name="Borenstein D."/>
            <person name="Chen Z."/>
            <person name="Engels R."/>
            <person name="Freedman E."/>
            <person name="Gellesch M."/>
            <person name="Goldberg J."/>
            <person name="Griggs A."/>
            <person name="Gujja S."/>
            <person name="Heiman D."/>
            <person name="Hepburn T."/>
            <person name="Howarth C."/>
            <person name="Jen D."/>
            <person name="Larson L."/>
            <person name="Lewis B."/>
            <person name="Mehta T."/>
            <person name="Park D."/>
            <person name="Pearson M."/>
            <person name="Roberts A."/>
            <person name="Saif S."/>
            <person name="Shenoy N."/>
            <person name="Sisk P."/>
            <person name="Stolte C."/>
            <person name="Sykes S."/>
            <person name="Walk T."/>
            <person name="White J."/>
            <person name="Yandava C."/>
            <person name="Burger G."/>
            <person name="Gray M.W."/>
            <person name="Holland P.W.H."/>
            <person name="King N."/>
            <person name="Lang F.B.F."/>
            <person name="Roger A.J."/>
            <person name="Ruiz-Trillo I."/>
            <person name="Lander E."/>
            <person name="Nusbaum C."/>
        </authorList>
    </citation>
    <scope>NUCLEOTIDE SEQUENCE [LARGE SCALE GENOMIC DNA]</scope>
    <source>
        <strain evidence="5">ATCC 38327</strain>
    </source>
</reference>
<keyword evidence="2" id="KW-0472">Membrane</keyword>
<dbReference type="VEuPathDB" id="FungiDB:AMAG_15348"/>
<sequence>MFSARSYRSPPSMNMRIRAMCTRAGSTIANNAHVCRALPSRFTPVHCIAPGQRLSLGASSLVHQQHGTVRPFRGLPTPWRSRNVLFLLAITLLLVVSMHVARAELVFGSSADLSTASATLNRGVHDGIRAAFREINVAGGVRGQNLTFISLDDGYNATRSLQNTLNLLQNYSLVGILAPSGSNSISTWLPMAKNYSMPVYFMNSGNSIFRTPFDRSIVHLQAGTSDEVMAHVHYALKVLLHRHIAIVYQDDLFGCGCFGNALAALNHVGLAPWAIGEYPLNAQNVTAVLDALLPAGSKPPQSVVMCGLAKQASLTISGFRARSPAPTAFFLISGATIQEVQATIGQRGDFANIYFTSSAPNPHDTPSPLIARVRQALVAYNASLTMPLHGHVLGYTAGRLLHQALQRIDSSVPITPTVLNDIFMTTSMFNVDGLQIGPYLDDGATACNQGLRTVWMAQLTATSWIGLPRGTFSWTGCLADPSSLSLPILWGTILSQMDPVEIAFQQGPIKLNAATHVGIWRAFCLGFA</sequence>
<evidence type="ECO:0000256" key="1">
    <source>
        <dbReference type="ARBA" id="ARBA00022729"/>
    </source>
</evidence>
<keyword evidence="1" id="KW-0732">Signal</keyword>
<reference evidence="4 5" key="1">
    <citation type="submission" date="2009-11" db="EMBL/GenBank/DDBJ databases">
        <title>Annotation of Allomyces macrogynus ATCC 38327.</title>
        <authorList>
            <consortium name="The Broad Institute Genome Sequencing Platform"/>
            <person name="Russ C."/>
            <person name="Cuomo C."/>
            <person name="Burger G."/>
            <person name="Gray M.W."/>
            <person name="Holland P.W.H."/>
            <person name="King N."/>
            <person name="Lang F.B.F."/>
            <person name="Roger A.J."/>
            <person name="Ruiz-Trillo I."/>
            <person name="Young S.K."/>
            <person name="Zeng Q."/>
            <person name="Gargeya S."/>
            <person name="Fitzgerald M."/>
            <person name="Haas B."/>
            <person name="Abouelleil A."/>
            <person name="Alvarado L."/>
            <person name="Arachchi H.M."/>
            <person name="Berlin A."/>
            <person name="Chapman S.B."/>
            <person name="Gearin G."/>
            <person name="Goldberg J."/>
            <person name="Griggs A."/>
            <person name="Gujja S."/>
            <person name="Hansen M."/>
            <person name="Heiman D."/>
            <person name="Howarth C."/>
            <person name="Larimer J."/>
            <person name="Lui A."/>
            <person name="MacDonald P.J.P."/>
            <person name="McCowen C."/>
            <person name="Montmayeur A."/>
            <person name="Murphy C."/>
            <person name="Neiman D."/>
            <person name="Pearson M."/>
            <person name="Priest M."/>
            <person name="Roberts A."/>
            <person name="Saif S."/>
            <person name="Shea T."/>
            <person name="Sisk P."/>
            <person name="Stolte C."/>
            <person name="Sykes S."/>
            <person name="Wortman J."/>
            <person name="Nusbaum C."/>
            <person name="Birren B."/>
        </authorList>
    </citation>
    <scope>NUCLEOTIDE SEQUENCE [LARGE SCALE GENOMIC DNA]</scope>
    <source>
        <strain evidence="4 5">ATCC 38327</strain>
    </source>
</reference>
<dbReference type="Pfam" id="PF13458">
    <property type="entry name" value="Peripla_BP_6"/>
    <property type="match status" value="1"/>
</dbReference>
<dbReference type="AlphaFoldDB" id="A0A0L0T982"/>
<feature type="transmembrane region" description="Helical" evidence="2">
    <location>
        <begin position="83"/>
        <end position="101"/>
    </location>
</feature>
<dbReference type="PANTHER" id="PTHR47235:SF1">
    <property type="entry name" value="BLR6548 PROTEIN"/>
    <property type="match status" value="1"/>
</dbReference>
<accession>A0A0L0T982</accession>
<dbReference type="PANTHER" id="PTHR47235">
    <property type="entry name" value="BLR6548 PROTEIN"/>
    <property type="match status" value="1"/>
</dbReference>
<dbReference type="EMBL" id="GG745369">
    <property type="protein sequence ID" value="KNE71099.1"/>
    <property type="molecule type" value="Genomic_DNA"/>
</dbReference>
<dbReference type="Proteomes" id="UP000054350">
    <property type="component" value="Unassembled WGS sequence"/>
</dbReference>
<name>A0A0L0T982_ALLM3</name>
<organism evidence="4 5">
    <name type="scientific">Allomyces macrogynus (strain ATCC 38327)</name>
    <name type="common">Allomyces javanicus var. macrogynus</name>
    <dbReference type="NCBI Taxonomy" id="578462"/>
    <lineage>
        <taxon>Eukaryota</taxon>
        <taxon>Fungi</taxon>
        <taxon>Fungi incertae sedis</taxon>
        <taxon>Blastocladiomycota</taxon>
        <taxon>Blastocladiomycetes</taxon>
        <taxon>Blastocladiales</taxon>
        <taxon>Blastocladiaceae</taxon>
        <taxon>Allomyces</taxon>
    </lineage>
</organism>
<dbReference type="Gene3D" id="3.40.50.2300">
    <property type="match status" value="2"/>
</dbReference>
<keyword evidence="2" id="KW-1133">Transmembrane helix</keyword>
<keyword evidence="2" id="KW-0812">Transmembrane</keyword>
<evidence type="ECO:0000256" key="2">
    <source>
        <dbReference type="SAM" id="Phobius"/>
    </source>
</evidence>
<evidence type="ECO:0000259" key="3">
    <source>
        <dbReference type="Pfam" id="PF13458"/>
    </source>
</evidence>
<dbReference type="InterPro" id="IPR028081">
    <property type="entry name" value="Leu-bd"/>
</dbReference>
<feature type="domain" description="Leucine-binding protein" evidence="3">
    <location>
        <begin position="107"/>
        <end position="410"/>
    </location>
</feature>
<dbReference type="InterPro" id="IPR028082">
    <property type="entry name" value="Peripla_BP_I"/>
</dbReference>
<evidence type="ECO:0000313" key="5">
    <source>
        <dbReference type="Proteomes" id="UP000054350"/>
    </source>
</evidence>
<keyword evidence="5" id="KW-1185">Reference proteome</keyword>
<gene>
    <name evidence="4" type="ORF">AMAG_15348</name>
</gene>